<name>A0ABT9CD56_9BACL</name>
<dbReference type="Pfam" id="PF00534">
    <property type="entry name" value="Glycos_transf_1"/>
    <property type="match status" value="1"/>
</dbReference>
<keyword evidence="3" id="KW-0328">Glycosyltransferase</keyword>
<dbReference type="InterPro" id="IPR050194">
    <property type="entry name" value="Glycosyltransferase_grp1"/>
</dbReference>
<dbReference type="Pfam" id="PF13579">
    <property type="entry name" value="Glyco_trans_4_4"/>
    <property type="match status" value="1"/>
</dbReference>
<dbReference type="RefSeq" id="WP_305024411.1">
    <property type="nucleotide sequence ID" value="NZ_JAUQTB010000006.1"/>
</dbReference>
<comment type="caution">
    <text evidence="3">The sequence shown here is derived from an EMBL/GenBank/DDBJ whole genome shotgun (WGS) entry which is preliminary data.</text>
</comment>
<dbReference type="GO" id="GO:0016757">
    <property type="term" value="F:glycosyltransferase activity"/>
    <property type="evidence" value="ECO:0007669"/>
    <property type="project" value="UniProtKB-KW"/>
</dbReference>
<dbReference type="InterPro" id="IPR001296">
    <property type="entry name" value="Glyco_trans_1"/>
</dbReference>
<feature type="domain" description="Glycosyltransferase subfamily 4-like N-terminal" evidence="2">
    <location>
        <begin position="15"/>
        <end position="182"/>
    </location>
</feature>
<evidence type="ECO:0000259" key="1">
    <source>
        <dbReference type="Pfam" id="PF00534"/>
    </source>
</evidence>
<feature type="domain" description="Glycosyl transferase family 1" evidence="1">
    <location>
        <begin position="205"/>
        <end position="363"/>
    </location>
</feature>
<organism evidence="3 4">
    <name type="scientific">Paenibacillus lacisoli</name>
    <dbReference type="NCBI Taxonomy" id="3064525"/>
    <lineage>
        <taxon>Bacteria</taxon>
        <taxon>Bacillati</taxon>
        <taxon>Bacillota</taxon>
        <taxon>Bacilli</taxon>
        <taxon>Bacillales</taxon>
        <taxon>Paenibacillaceae</taxon>
        <taxon>Paenibacillus</taxon>
    </lineage>
</organism>
<keyword evidence="4" id="KW-1185">Reference proteome</keyword>
<protein>
    <submittedName>
        <fullName evidence="3">Glycosyltransferase</fullName>
        <ecNumber evidence="3">2.4.-.-</ecNumber>
    </submittedName>
</protein>
<dbReference type="Gene3D" id="3.40.50.2000">
    <property type="entry name" value="Glycogen Phosphorylase B"/>
    <property type="match status" value="2"/>
</dbReference>
<dbReference type="EC" id="2.4.-.-" evidence="3"/>
<gene>
    <name evidence="3" type="ORF">Q5741_12370</name>
</gene>
<dbReference type="EMBL" id="JAUQTB010000006">
    <property type="protein sequence ID" value="MDO7907205.1"/>
    <property type="molecule type" value="Genomic_DNA"/>
</dbReference>
<dbReference type="PANTHER" id="PTHR45947">
    <property type="entry name" value="SULFOQUINOVOSYL TRANSFERASE SQD2"/>
    <property type="match status" value="1"/>
</dbReference>
<evidence type="ECO:0000313" key="3">
    <source>
        <dbReference type="EMBL" id="MDO7907205.1"/>
    </source>
</evidence>
<dbReference type="SUPFAM" id="SSF53756">
    <property type="entry name" value="UDP-Glycosyltransferase/glycogen phosphorylase"/>
    <property type="match status" value="1"/>
</dbReference>
<sequence>MKILHVIANLAPRYGGPAKAGLEMSSALARLGHDVTIFTTNQDGAGVLDVPVNKPVVQDGVTIRYFPVQFPKFWRTSSSMAKALREEMRQYDIVHIHSIYLFHGMVAGHYARKYKIPYIIRPHGTLDPVMYARHRYRKKVMELLFENRNIRKADALHYTTEEEMILARPYVFDSPGFVVPNGLNSADYSQLPAEGTFRSTIKGLGTKKMILFLGRVNFKKGLDILVQSFRIVHRQHPDSMLIIAGPDDDNYAKKVQGWIDEAGLTEHVKFIGMVTGEAKHAVLRDADMFVLPSYSENFGISVIEAMACGIPVVISDKVNIWREIVANEAGLAAPCDPEAFAGQMSALLSDPERLTRTGEKAEQMVKDYYEWDSISRLLDQQYRHILKDNVSAAGTPWMGVTDV</sequence>
<proteinExistence type="predicted"/>
<dbReference type="InterPro" id="IPR028098">
    <property type="entry name" value="Glyco_trans_4-like_N"/>
</dbReference>
<dbReference type="PANTHER" id="PTHR45947:SF3">
    <property type="entry name" value="SULFOQUINOVOSYL TRANSFERASE SQD2"/>
    <property type="match status" value="1"/>
</dbReference>
<evidence type="ECO:0000313" key="4">
    <source>
        <dbReference type="Proteomes" id="UP001240171"/>
    </source>
</evidence>
<evidence type="ECO:0000259" key="2">
    <source>
        <dbReference type="Pfam" id="PF13579"/>
    </source>
</evidence>
<dbReference type="Proteomes" id="UP001240171">
    <property type="component" value="Unassembled WGS sequence"/>
</dbReference>
<reference evidence="3 4" key="1">
    <citation type="submission" date="2023-07" db="EMBL/GenBank/DDBJ databases">
        <title>Paenibacillus sp. JX-17 nov. isolated from soil.</title>
        <authorList>
            <person name="Wan Y."/>
            <person name="Liu B."/>
        </authorList>
    </citation>
    <scope>NUCLEOTIDE SEQUENCE [LARGE SCALE GENOMIC DNA]</scope>
    <source>
        <strain evidence="3 4">JX-17</strain>
    </source>
</reference>
<accession>A0ABT9CD56</accession>
<keyword evidence="3" id="KW-0808">Transferase</keyword>